<dbReference type="AlphaFoldDB" id="A0A5B7KCP0"/>
<protein>
    <submittedName>
        <fullName evidence="1">Uncharacterized protein</fullName>
    </submittedName>
</protein>
<evidence type="ECO:0000313" key="1">
    <source>
        <dbReference type="EMBL" id="MPD04910.1"/>
    </source>
</evidence>
<gene>
    <name evidence="1" type="ORF">E2C01_100623</name>
</gene>
<keyword evidence="2" id="KW-1185">Reference proteome</keyword>
<proteinExistence type="predicted"/>
<accession>A0A5B7KCP0</accession>
<dbReference type="EMBL" id="VSRR010143459">
    <property type="protein sequence ID" value="MPD04910.1"/>
    <property type="molecule type" value="Genomic_DNA"/>
</dbReference>
<dbReference type="Proteomes" id="UP000324222">
    <property type="component" value="Unassembled WGS sequence"/>
</dbReference>
<organism evidence="1 2">
    <name type="scientific">Portunus trituberculatus</name>
    <name type="common">Swimming crab</name>
    <name type="synonym">Neptunus trituberculatus</name>
    <dbReference type="NCBI Taxonomy" id="210409"/>
    <lineage>
        <taxon>Eukaryota</taxon>
        <taxon>Metazoa</taxon>
        <taxon>Ecdysozoa</taxon>
        <taxon>Arthropoda</taxon>
        <taxon>Crustacea</taxon>
        <taxon>Multicrustacea</taxon>
        <taxon>Malacostraca</taxon>
        <taxon>Eumalacostraca</taxon>
        <taxon>Eucarida</taxon>
        <taxon>Decapoda</taxon>
        <taxon>Pleocyemata</taxon>
        <taxon>Brachyura</taxon>
        <taxon>Eubrachyura</taxon>
        <taxon>Portunoidea</taxon>
        <taxon>Portunidae</taxon>
        <taxon>Portuninae</taxon>
        <taxon>Portunus</taxon>
    </lineage>
</organism>
<comment type="caution">
    <text evidence="1">The sequence shown here is derived from an EMBL/GenBank/DDBJ whole genome shotgun (WGS) entry which is preliminary data.</text>
</comment>
<name>A0A5B7KCP0_PORTR</name>
<reference evidence="1 2" key="1">
    <citation type="submission" date="2019-05" db="EMBL/GenBank/DDBJ databases">
        <title>Another draft genome of Portunus trituberculatus and its Hox gene families provides insights of decapod evolution.</title>
        <authorList>
            <person name="Jeong J.-H."/>
            <person name="Song I."/>
            <person name="Kim S."/>
            <person name="Choi T."/>
            <person name="Kim D."/>
            <person name="Ryu S."/>
            <person name="Kim W."/>
        </authorList>
    </citation>
    <scope>NUCLEOTIDE SEQUENCE [LARGE SCALE GENOMIC DNA]</scope>
    <source>
        <tissue evidence="1">Muscle</tissue>
    </source>
</reference>
<evidence type="ECO:0000313" key="2">
    <source>
        <dbReference type="Proteomes" id="UP000324222"/>
    </source>
</evidence>
<sequence length="96" mass="10848">MPGCRHQLSCALPHCRRLSQQWHAHSHESTQHYHIYILFKPLAAPTVIAAPKASPSQQRTLQRLTHPSESATLSPVPMLLLWNSSSSPYHLHNLIT</sequence>